<dbReference type="PANTHER" id="PTHR47894">
    <property type="entry name" value="HTH-TYPE TRANSCRIPTIONAL REGULATOR GADX"/>
    <property type="match status" value="1"/>
</dbReference>
<dbReference type="InterPro" id="IPR009057">
    <property type="entry name" value="Homeodomain-like_sf"/>
</dbReference>
<evidence type="ECO:0000256" key="1">
    <source>
        <dbReference type="ARBA" id="ARBA00023015"/>
    </source>
</evidence>
<dbReference type="SUPFAM" id="SSF46689">
    <property type="entry name" value="Homeodomain-like"/>
    <property type="match status" value="1"/>
</dbReference>
<dbReference type="InterPro" id="IPR018060">
    <property type="entry name" value="HTH_AraC"/>
</dbReference>
<reference evidence="5 6" key="2">
    <citation type="submission" date="2018-12" db="EMBL/GenBank/DDBJ databases">
        <title>Simiduia agarivorans gen. nov., sp. nov., a marine, agarolytic bacterium isolated from shallow coastal water from Keelung, Taiwan.</title>
        <authorList>
            <person name="Shieh W.Y."/>
        </authorList>
    </citation>
    <scope>NUCLEOTIDE SEQUENCE [LARGE SCALE GENOMIC DNA]</scope>
    <source>
        <strain evidence="5 6">GTF-13</strain>
    </source>
</reference>
<dbReference type="PANTHER" id="PTHR47894:SF4">
    <property type="entry name" value="HTH-TYPE TRANSCRIPTIONAL REGULATOR GADX"/>
    <property type="match status" value="1"/>
</dbReference>
<name>A0A3P3VL22_9GAMM</name>
<keyword evidence="6" id="KW-1185">Reference proteome</keyword>
<gene>
    <name evidence="5" type="ORF">D0544_11085</name>
</gene>
<proteinExistence type="predicted"/>
<evidence type="ECO:0000256" key="2">
    <source>
        <dbReference type="ARBA" id="ARBA00023125"/>
    </source>
</evidence>
<evidence type="ECO:0000259" key="4">
    <source>
        <dbReference type="PROSITE" id="PS01124"/>
    </source>
</evidence>
<sequence length="371" mass="41766">MVAETGRTTSGRWSQGFMANDIYLVRSDTVAGLDDLLRQLGTDPRPLYRRVGLTPLLMANSDYMVPYDRVCELMDTAAKESGQEELGLILGGQWKRSQIGLLWPLMAHCSDVGEALKVGSEHLHFHSQGLSWQLVVEGSYAQIIREVREARVAGQVSSFQYAVHSTCAMFGVLKVLCGADWLPSEVSFIHTAPANAKAYNKFFGVKVEFNQALNQIVFPAAFLERKITDHNRGIYDQLTRQLQQLESQDERKQDFCSKMKLLIQKAIHTEDCSQTGIAGLLSMHPKALQRKLKNEGVTFRELKAEVRLDMAERYLKDSEIPLTTISEILKFSELSSFSHAFKSRHKVSPAVWRRRLRQGATDAHSATHSLP</sequence>
<evidence type="ECO:0000313" key="5">
    <source>
        <dbReference type="EMBL" id="RRJ82416.1"/>
    </source>
</evidence>
<protein>
    <submittedName>
        <fullName evidence="5">AraC family transcriptional regulator</fullName>
    </submittedName>
</protein>
<dbReference type="GO" id="GO:0003700">
    <property type="term" value="F:DNA-binding transcription factor activity"/>
    <property type="evidence" value="ECO:0007669"/>
    <property type="project" value="InterPro"/>
</dbReference>
<dbReference type="SMART" id="SM00342">
    <property type="entry name" value="HTH_ARAC"/>
    <property type="match status" value="1"/>
</dbReference>
<evidence type="ECO:0000313" key="6">
    <source>
        <dbReference type="Proteomes" id="UP000280792"/>
    </source>
</evidence>
<dbReference type="Pfam" id="PF12833">
    <property type="entry name" value="HTH_18"/>
    <property type="match status" value="1"/>
</dbReference>
<accession>A0A3P3VL22</accession>
<dbReference type="AlphaFoldDB" id="A0A3P3VL22"/>
<dbReference type="GO" id="GO:0000976">
    <property type="term" value="F:transcription cis-regulatory region binding"/>
    <property type="evidence" value="ECO:0007669"/>
    <property type="project" value="TreeGrafter"/>
</dbReference>
<reference evidence="5 6" key="1">
    <citation type="submission" date="2018-08" db="EMBL/GenBank/DDBJ databases">
        <authorList>
            <person name="Khan S.A."/>
        </authorList>
    </citation>
    <scope>NUCLEOTIDE SEQUENCE [LARGE SCALE GENOMIC DNA]</scope>
    <source>
        <strain evidence="5 6">GTF-13</strain>
    </source>
</reference>
<dbReference type="Proteomes" id="UP000280792">
    <property type="component" value="Unassembled WGS sequence"/>
</dbReference>
<comment type="caution">
    <text evidence="5">The sequence shown here is derived from an EMBL/GenBank/DDBJ whole genome shotgun (WGS) entry which is preliminary data.</text>
</comment>
<organism evidence="5 6">
    <name type="scientific">Aestuariirhabdus litorea</name>
    <dbReference type="NCBI Taxonomy" id="2528527"/>
    <lineage>
        <taxon>Bacteria</taxon>
        <taxon>Pseudomonadati</taxon>
        <taxon>Pseudomonadota</taxon>
        <taxon>Gammaproteobacteria</taxon>
        <taxon>Oceanospirillales</taxon>
        <taxon>Aestuariirhabdaceae</taxon>
        <taxon>Aestuariirhabdus</taxon>
    </lineage>
</organism>
<dbReference type="EMBL" id="QWEZ01000002">
    <property type="protein sequence ID" value="RRJ82416.1"/>
    <property type="molecule type" value="Genomic_DNA"/>
</dbReference>
<evidence type="ECO:0000256" key="3">
    <source>
        <dbReference type="ARBA" id="ARBA00023163"/>
    </source>
</evidence>
<dbReference type="GO" id="GO:0005829">
    <property type="term" value="C:cytosol"/>
    <property type="evidence" value="ECO:0007669"/>
    <property type="project" value="TreeGrafter"/>
</dbReference>
<feature type="domain" description="HTH araC/xylS-type" evidence="4">
    <location>
        <begin position="257"/>
        <end position="355"/>
    </location>
</feature>
<dbReference type="PROSITE" id="PS01124">
    <property type="entry name" value="HTH_ARAC_FAMILY_2"/>
    <property type="match status" value="1"/>
</dbReference>
<dbReference type="Pfam" id="PF12625">
    <property type="entry name" value="Arabinose_bd"/>
    <property type="match status" value="1"/>
</dbReference>
<keyword evidence="2" id="KW-0238">DNA-binding</keyword>
<dbReference type="Gene3D" id="1.10.10.60">
    <property type="entry name" value="Homeodomain-like"/>
    <property type="match status" value="1"/>
</dbReference>
<keyword evidence="3" id="KW-0804">Transcription</keyword>
<keyword evidence="1" id="KW-0805">Transcription regulation</keyword>
<dbReference type="InterPro" id="IPR032687">
    <property type="entry name" value="AraC-type_N"/>
</dbReference>